<dbReference type="PANTHER" id="PTHR44227:SF3">
    <property type="entry name" value="PROTEIN O-MANNOSYL-TRANSFERASE TMTC4"/>
    <property type="match status" value="1"/>
</dbReference>
<dbReference type="SUPFAM" id="SSF48452">
    <property type="entry name" value="TPR-like"/>
    <property type="match status" value="1"/>
</dbReference>
<dbReference type="InterPro" id="IPR011990">
    <property type="entry name" value="TPR-like_helical_dom_sf"/>
</dbReference>
<feature type="transmembrane region" description="Helical" evidence="4">
    <location>
        <begin position="307"/>
        <end position="331"/>
    </location>
</feature>
<feature type="transmembrane region" description="Helical" evidence="4">
    <location>
        <begin position="192"/>
        <end position="207"/>
    </location>
</feature>
<name>A0A0G0PTY0_9BACT</name>
<organism evidence="5 6">
    <name type="scientific">Candidatus Gottesmanbacteria bacterium GW2011_GWC2_39_8</name>
    <dbReference type="NCBI Taxonomy" id="1618450"/>
    <lineage>
        <taxon>Bacteria</taxon>
        <taxon>Candidatus Gottesmaniibacteriota</taxon>
    </lineage>
</organism>
<evidence type="ECO:0000256" key="1">
    <source>
        <dbReference type="ARBA" id="ARBA00022737"/>
    </source>
</evidence>
<evidence type="ECO:0000256" key="3">
    <source>
        <dbReference type="PROSITE-ProRule" id="PRU00339"/>
    </source>
</evidence>
<feature type="transmembrane region" description="Helical" evidence="4">
    <location>
        <begin position="269"/>
        <end position="287"/>
    </location>
</feature>
<feature type="repeat" description="TPR" evidence="3">
    <location>
        <begin position="469"/>
        <end position="502"/>
    </location>
</feature>
<feature type="repeat" description="TPR" evidence="3">
    <location>
        <begin position="503"/>
        <end position="536"/>
    </location>
</feature>
<keyword evidence="4" id="KW-1133">Transmembrane helix</keyword>
<dbReference type="InterPro" id="IPR019734">
    <property type="entry name" value="TPR_rpt"/>
</dbReference>
<sequence>MKTVTNKKIVFLLIIIGFLVWGNSLRNTLVWDDDENIINNSYIRHISLWPKLFTENQVAGAGVVSNQYRPILELSYGIEYHIWRLWPVGYHFINIIIHIFNAILIFLILKKIQSAISPSTSLRVNDQQSAIKPFNHLTIPFLTSLLFLIHPIQTEAVDYIAGRTDLLGLMFMLITVYLFLKKLFNNEAMKQWNNLAIYLSFILALLSKESTIILPGIISLLYLMFAGSDRNYLIFAPKGKRATTNTDRKLNSFASDSQSQIIFVRPEQTTIFLLIISLIYFFLRLTVFNFQNTLNFYNSNNLFTTNIFYRFFTFLSTLPVYLSLFIAPIHLFMERTNPVYTSLLYPMPLLGFILISMLVALLILLRKNKLILFSVSWILLTLLPVSNILVPLNSLIAEHWMYIPSVGVFLFVSCFFSFLASKKNFRSLTIFIIVIIVISLSLRTISRNSDWKDRITFYEQTIKFSPGSARVRNNLAMAYADVKQYEKAEKEYLKSISLSDDYPQTHHNLGNIYVQLKRYDQAINEYKKAIKMDKYFSPAYFNLTLAYLRKGEKDRAITTLETYGKLFPGDPKTGELINLIKSDKIVF</sequence>
<dbReference type="EMBL" id="LBXN01000065">
    <property type="protein sequence ID" value="KKR31594.1"/>
    <property type="molecule type" value="Genomic_DNA"/>
</dbReference>
<dbReference type="PROSITE" id="PS50293">
    <property type="entry name" value="TPR_REGION"/>
    <property type="match status" value="1"/>
</dbReference>
<dbReference type="Pfam" id="PF13174">
    <property type="entry name" value="TPR_6"/>
    <property type="match status" value="1"/>
</dbReference>
<feature type="transmembrane region" description="Helical" evidence="4">
    <location>
        <begin position="88"/>
        <end position="109"/>
    </location>
</feature>
<evidence type="ECO:0000256" key="4">
    <source>
        <dbReference type="SAM" id="Phobius"/>
    </source>
</evidence>
<dbReference type="PROSITE" id="PS50005">
    <property type="entry name" value="TPR"/>
    <property type="match status" value="2"/>
</dbReference>
<feature type="transmembrane region" description="Helical" evidence="4">
    <location>
        <begin position="370"/>
        <end position="390"/>
    </location>
</feature>
<reference evidence="5 6" key="1">
    <citation type="journal article" date="2015" name="Nature">
        <title>rRNA introns, odd ribosomes, and small enigmatic genomes across a large radiation of phyla.</title>
        <authorList>
            <person name="Brown C.T."/>
            <person name="Hug L.A."/>
            <person name="Thomas B.C."/>
            <person name="Sharon I."/>
            <person name="Castelle C.J."/>
            <person name="Singh A."/>
            <person name="Wilkins M.J."/>
            <person name="Williams K.H."/>
            <person name="Banfield J.F."/>
        </authorList>
    </citation>
    <scope>NUCLEOTIDE SEQUENCE [LARGE SCALE GENOMIC DNA]</scope>
</reference>
<feature type="transmembrane region" description="Helical" evidence="4">
    <location>
        <begin position="130"/>
        <end position="153"/>
    </location>
</feature>
<evidence type="ECO:0000313" key="6">
    <source>
        <dbReference type="Proteomes" id="UP000034539"/>
    </source>
</evidence>
<keyword evidence="4" id="KW-0812">Transmembrane</keyword>
<dbReference type="AlphaFoldDB" id="A0A0G0PTY0"/>
<feature type="transmembrane region" description="Helical" evidence="4">
    <location>
        <begin position="159"/>
        <end position="180"/>
    </location>
</feature>
<dbReference type="Proteomes" id="UP000034539">
    <property type="component" value="Unassembled WGS sequence"/>
</dbReference>
<feature type="transmembrane region" description="Helical" evidence="4">
    <location>
        <begin position="343"/>
        <end position="364"/>
    </location>
</feature>
<dbReference type="PANTHER" id="PTHR44227">
    <property type="match status" value="1"/>
</dbReference>
<protein>
    <submittedName>
        <fullName evidence="5">Uncharacterized protein</fullName>
    </submittedName>
</protein>
<feature type="transmembrane region" description="Helical" evidence="4">
    <location>
        <begin position="427"/>
        <end position="445"/>
    </location>
</feature>
<dbReference type="Pfam" id="PF13424">
    <property type="entry name" value="TPR_12"/>
    <property type="match status" value="1"/>
</dbReference>
<evidence type="ECO:0000256" key="2">
    <source>
        <dbReference type="ARBA" id="ARBA00022803"/>
    </source>
</evidence>
<evidence type="ECO:0000313" key="5">
    <source>
        <dbReference type="EMBL" id="KKR31594.1"/>
    </source>
</evidence>
<comment type="caution">
    <text evidence="5">The sequence shown here is derived from an EMBL/GenBank/DDBJ whole genome shotgun (WGS) entry which is preliminary data.</text>
</comment>
<feature type="transmembrane region" description="Helical" evidence="4">
    <location>
        <begin position="402"/>
        <end position="421"/>
    </location>
</feature>
<dbReference type="Gene3D" id="1.25.40.10">
    <property type="entry name" value="Tetratricopeptide repeat domain"/>
    <property type="match status" value="1"/>
</dbReference>
<proteinExistence type="predicted"/>
<dbReference type="SMART" id="SM00028">
    <property type="entry name" value="TPR"/>
    <property type="match status" value="3"/>
</dbReference>
<keyword evidence="4" id="KW-0472">Membrane</keyword>
<accession>A0A0G0PTY0</accession>
<gene>
    <name evidence="5" type="ORF">UT63_C0065G0002</name>
</gene>
<dbReference type="InterPro" id="IPR052346">
    <property type="entry name" value="O-mannosyl-transferase_TMTC"/>
</dbReference>
<keyword evidence="2 3" id="KW-0802">TPR repeat</keyword>
<keyword evidence="1" id="KW-0677">Repeat</keyword>